<proteinExistence type="predicted"/>
<dbReference type="RefSeq" id="WP_014783933.1">
    <property type="nucleotide sequence ID" value="NC_018014.1"/>
</dbReference>
<organism evidence="1 2">
    <name type="scientific">Terriglobus roseus (strain DSM 18391 / NRRL B-41598 / KBS 63)</name>
    <dbReference type="NCBI Taxonomy" id="926566"/>
    <lineage>
        <taxon>Bacteria</taxon>
        <taxon>Pseudomonadati</taxon>
        <taxon>Acidobacteriota</taxon>
        <taxon>Terriglobia</taxon>
        <taxon>Terriglobales</taxon>
        <taxon>Acidobacteriaceae</taxon>
        <taxon>Terriglobus</taxon>
    </lineage>
</organism>
<dbReference type="OrthoDB" id="9805307at2"/>
<dbReference type="InterPro" id="IPR035069">
    <property type="entry name" value="TTHA1013/TTHA0281-like"/>
</dbReference>
<keyword evidence="2" id="KW-1185">Reference proteome</keyword>
<dbReference type="KEGG" id="trs:Terro_0012"/>
<evidence type="ECO:0000313" key="1">
    <source>
        <dbReference type="EMBL" id="AFL86364.1"/>
    </source>
</evidence>
<dbReference type="Proteomes" id="UP000006056">
    <property type="component" value="Chromosome"/>
</dbReference>
<dbReference type="STRING" id="926566.Terro_0012"/>
<dbReference type="EMBL" id="CP003379">
    <property type="protein sequence ID" value="AFL86364.1"/>
    <property type="molecule type" value="Genomic_DNA"/>
</dbReference>
<reference evidence="1 2" key="1">
    <citation type="submission" date="2012-06" db="EMBL/GenBank/DDBJ databases">
        <title>Complete genome of Terriglobus roseus DSM 18391.</title>
        <authorList>
            <consortium name="US DOE Joint Genome Institute (JGI-PGF)"/>
            <person name="Lucas S."/>
            <person name="Copeland A."/>
            <person name="Lapidus A."/>
            <person name="Glavina del Rio T."/>
            <person name="Dalin E."/>
            <person name="Tice H."/>
            <person name="Bruce D."/>
            <person name="Goodwin L."/>
            <person name="Pitluck S."/>
            <person name="Peters L."/>
            <person name="Mikhailova N."/>
            <person name="Munk A.C.C."/>
            <person name="Kyrpides N."/>
            <person name="Mavromatis K."/>
            <person name="Ivanova N."/>
            <person name="Brettin T."/>
            <person name="Detter J.C."/>
            <person name="Han C."/>
            <person name="Larimer F."/>
            <person name="Land M."/>
            <person name="Hauser L."/>
            <person name="Markowitz V."/>
            <person name="Cheng J.-F."/>
            <person name="Hugenholtz P."/>
            <person name="Woyke T."/>
            <person name="Wu D."/>
            <person name="Brambilla E."/>
            <person name="Klenk H.-P."/>
            <person name="Eisen J.A."/>
        </authorList>
    </citation>
    <scope>NUCLEOTIDE SEQUENCE [LARGE SCALE GENOMIC DNA]</scope>
    <source>
        <strain evidence="2">DSM 18391 / NRRL B-41598 / KBS 63</strain>
    </source>
</reference>
<protein>
    <submittedName>
        <fullName evidence="1">Uncharacterized protein family (UPF0150)</fullName>
    </submittedName>
</protein>
<dbReference type="Gene3D" id="3.30.160.250">
    <property type="match status" value="1"/>
</dbReference>
<dbReference type="SUPFAM" id="SSF143100">
    <property type="entry name" value="TTHA1013/TTHA0281-like"/>
    <property type="match status" value="1"/>
</dbReference>
<dbReference type="HOGENOM" id="CLU_184590_1_0_0"/>
<gene>
    <name evidence="1" type="ordered locus">Terro_0012</name>
</gene>
<name>I3ZAU6_TERRK</name>
<sequence length="78" mass="8776">MDSLIFEVQQEDDGGYVAEALTEDIVTQGDTWPELCANVLEAVNVFYLEDPSHKPKSVRLRHVRTEVIDLSKEELTAA</sequence>
<evidence type="ECO:0000313" key="2">
    <source>
        <dbReference type="Proteomes" id="UP000006056"/>
    </source>
</evidence>
<dbReference type="AlphaFoldDB" id="I3ZAU6"/>
<accession>I3ZAU6</accession>
<dbReference type="eggNOG" id="COG1598">
    <property type="taxonomic scope" value="Bacteria"/>
</dbReference>